<dbReference type="Pfam" id="PF00012">
    <property type="entry name" value="HSP70"/>
    <property type="match status" value="2"/>
</dbReference>
<accession>A0A7S3M9Z2</accession>
<dbReference type="AlphaFoldDB" id="A0A7S3M9Z2"/>
<evidence type="ECO:0000313" key="4">
    <source>
        <dbReference type="EMBL" id="CAE0291690.1"/>
    </source>
</evidence>
<dbReference type="InterPro" id="IPR043129">
    <property type="entry name" value="ATPase_NBD"/>
</dbReference>
<dbReference type="Gene3D" id="3.90.640.10">
    <property type="entry name" value="Actin, Chain A, domain 4"/>
    <property type="match status" value="1"/>
</dbReference>
<dbReference type="GO" id="GO:0140662">
    <property type="term" value="F:ATP-dependent protein folding chaperone"/>
    <property type="evidence" value="ECO:0007669"/>
    <property type="project" value="InterPro"/>
</dbReference>
<dbReference type="PANTHER" id="PTHR45639:SF32">
    <property type="entry name" value="HEAT SHOCK PROTEIN PDR13"/>
    <property type="match status" value="1"/>
</dbReference>
<dbReference type="GO" id="GO:0005524">
    <property type="term" value="F:ATP binding"/>
    <property type="evidence" value="ECO:0007669"/>
    <property type="project" value="UniProtKB-KW"/>
</dbReference>
<dbReference type="PANTHER" id="PTHR45639">
    <property type="entry name" value="HSC70CB, ISOFORM G-RELATED"/>
    <property type="match status" value="1"/>
</dbReference>
<gene>
    <name evidence="4" type="ORF">SELO1098_LOCUS20536</name>
</gene>
<dbReference type="InterPro" id="IPR013126">
    <property type="entry name" value="Hsp_70_fam"/>
</dbReference>
<comment type="similarity">
    <text evidence="1">Belongs to the heat shock protein 70 family.</text>
</comment>
<proteinExistence type="inferred from homology"/>
<dbReference type="FunFam" id="3.90.640.10:FF:000010">
    <property type="entry name" value="heat shock 70 kDa protein 14"/>
    <property type="match status" value="1"/>
</dbReference>
<sequence length="483" mass="51385">MSIVGIDFGSHTASVAIWYEEKNVVEVLADDLGSRTIPTAVAFRGDEIITGQAAISQMHKNANNTFDDVRSLLLSDSVANINVPLLDKDLTVQEVSSHFFRNIHNQIKQQVGKVVRDCVISVPKSLDEDIRKRLVESAQAGGMRVKALIEDSVSALMAHHLDEPSTAPTRTLVLDLGWSATSLSLYNVSGGLLFPVGTTTLSEASGCTFVNLVAAHCAKEFARKHKIPCDDNKKSMMRLRRECENAMKSLSTGAEATIDIDSLCEGVDYSSKLSRARFEDLITIPFMHLKNAINALLAQAGWSADSVQQVLLSGGGSAIPKVISTLKSMFPTAKFPVGRFEPSETPCIGACLHGKFLSQQGLIESAPTASPVAPILTRGLRIASAAGADSVEVLPVNTVLPVRVELNAALPAGQTKGFVQLLATAVELADAATPLGDLVFEHAAEGELRLVLAVSELGEISLEVVQSADQTVLANLTVPAAEA</sequence>
<name>A0A7S3M9Z2_9STRA</name>
<evidence type="ECO:0000256" key="1">
    <source>
        <dbReference type="ARBA" id="ARBA00007381"/>
    </source>
</evidence>
<dbReference type="GO" id="GO:0005634">
    <property type="term" value="C:nucleus"/>
    <property type="evidence" value="ECO:0007669"/>
    <property type="project" value="TreeGrafter"/>
</dbReference>
<reference evidence="4" key="1">
    <citation type="submission" date="2021-01" db="EMBL/GenBank/DDBJ databases">
        <authorList>
            <person name="Corre E."/>
            <person name="Pelletier E."/>
            <person name="Niang G."/>
            <person name="Scheremetjew M."/>
            <person name="Finn R."/>
            <person name="Kale V."/>
            <person name="Holt S."/>
            <person name="Cochrane G."/>
            <person name="Meng A."/>
            <person name="Brown T."/>
            <person name="Cohen L."/>
        </authorList>
    </citation>
    <scope>NUCLEOTIDE SEQUENCE</scope>
    <source>
        <strain evidence="4">CCAP 955/1</strain>
    </source>
</reference>
<evidence type="ECO:0000256" key="3">
    <source>
        <dbReference type="ARBA" id="ARBA00022840"/>
    </source>
</evidence>
<keyword evidence="2" id="KW-0547">Nucleotide-binding</keyword>
<dbReference type="EMBL" id="HBIC01039982">
    <property type="protein sequence ID" value="CAE0291690.1"/>
    <property type="molecule type" value="Transcribed_RNA"/>
</dbReference>
<keyword evidence="3" id="KW-0067">ATP-binding</keyword>
<dbReference type="Gene3D" id="3.30.420.40">
    <property type="match status" value="3"/>
</dbReference>
<dbReference type="Gene3D" id="3.30.30.30">
    <property type="match status" value="1"/>
</dbReference>
<dbReference type="PROSITE" id="PS01036">
    <property type="entry name" value="HSP70_3"/>
    <property type="match status" value="1"/>
</dbReference>
<dbReference type="InterPro" id="IPR018181">
    <property type="entry name" value="Heat_shock_70_CS"/>
</dbReference>
<dbReference type="GO" id="GO:0005829">
    <property type="term" value="C:cytosol"/>
    <property type="evidence" value="ECO:0007669"/>
    <property type="project" value="TreeGrafter"/>
</dbReference>
<evidence type="ECO:0000256" key="2">
    <source>
        <dbReference type="ARBA" id="ARBA00022741"/>
    </source>
</evidence>
<dbReference type="SUPFAM" id="SSF53067">
    <property type="entry name" value="Actin-like ATPase domain"/>
    <property type="match status" value="2"/>
</dbReference>
<evidence type="ECO:0008006" key="5">
    <source>
        <dbReference type="Google" id="ProtNLM"/>
    </source>
</evidence>
<protein>
    <recommendedName>
        <fullName evidence="5">Heat shock protein 70</fullName>
    </recommendedName>
</protein>
<dbReference type="PRINTS" id="PR00301">
    <property type="entry name" value="HEATSHOCK70"/>
</dbReference>
<organism evidence="4">
    <name type="scientific">Spumella elongata</name>
    <dbReference type="NCBI Taxonomy" id="89044"/>
    <lineage>
        <taxon>Eukaryota</taxon>
        <taxon>Sar</taxon>
        <taxon>Stramenopiles</taxon>
        <taxon>Ochrophyta</taxon>
        <taxon>Chrysophyceae</taxon>
        <taxon>Chromulinales</taxon>
        <taxon>Chromulinaceae</taxon>
        <taxon>Spumella</taxon>
    </lineage>
</organism>